<feature type="domain" description="CyaD-like alpha-helical hairpin" evidence="11">
    <location>
        <begin position="128"/>
        <end position="323"/>
    </location>
</feature>
<dbReference type="Pfam" id="PF25988">
    <property type="entry name" value="HH_CyaD"/>
    <property type="match status" value="1"/>
</dbReference>
<dbReference type="OrthoDB" id="9775513at2"/>
<accession>A0A2S7EP15</accession>
<evidence type="ECO:0000313" key="13">
    <source>
        <dbReference type="EMBL" id="PPU93702.1"/>
    </source>
</evidence>
<dbReference type="RefSeq" id="WP_046978424.1">
    <property type="nucleotide sequence ID" value="NZ_CP043476.1"/>
</dbReference>
<evidence type="ECO:0000256" key="10">
    <source>
        <dbReference type="SAM" id="Coils"/>
    </source>
</evidence>
<proteinExistence type="inferred from homology"/>
<dbReference type="EMBL" id="MDEG01000042">
    <property type="protein sequence ID" value="PPU93702.1"/>
    <property type="molecule type" value="Genomic_DNA"/>
</dbReference>
<organism evidence="13 14">
    <name type="scientific">Xanthomonas hyacinthi</name>
    <dbReference type="NCBI Taxonomy" id="56455"/>
    <lineage>
        <taxon>Bacteria</taxon>
        <taxon>Pseudomonadati</taxon>
        <taxon>Pseudomonadota</taxon>
        <taxon>Gammaproteobacteria</taxon>
        <taxon>Lysobacterales</taxon>
        <taxon>Lysobacteraceae</taxon>
        <taxon>Xanthomonas</taxon>
    </lineage>
</organism>
<keyword evidence="4 9" id="KW-1003">Cell membrane</keyword>
<evidence type="ECO:0000256" key="1">
    <source>
        <dbReference type="ARBA" id="ARBA00004377"/>
    </source>
</evidence>
<dbReference type="InterPro" id="IPR059040">
    <property type="entry name" value="HH_CyaD-like"/>
</dbReference>
<dbReference type="Gene3D" id="2.40.30.170">
    <property type="match status" value="1"/>
</dbReference>
<dbReference type="InterPro" id="IPR058982">
    <property type="entry name" value="Beta-barrel_AprE"/>
</dbReference>
<comment type="similarity">
    <text evidence="2 9">Belongs to the membrane fusion protein (MFP) (TC 8.A.1) family.</text>
</comment>
<dbReference type="PANTHER" id="PTHR30386">
    <property type="entry name" value="MEMBRANE FUSION SUBUNIT OF EMRAB-TOLC MULTIDRUG EFFLUX PUMP"/>
    <property type="match status" value="1"/>
</dbReference>
<evidence type="ECO:0000259" key="12">
    <source>
        <dbReference type="Pfam" id="PF26002"/>
    </source>
</evidence>
<feature type="domain" description="AprE-like beta-barrel" evidence="12">
    <location>
        <begin position="361"/>
        <end position="450"/>
    </location>
</feature>
<evidence type="ECO:0000256" key="2">
    <source>
        <dbReference type="ARBA" id="ARBA00009477"/>
    </source>
</evidence>
<dbReference type="GO" id="GO:0005886">
    <property type="term" value="C:plasma membrane"/>
    <property type="evidence" value="ECO:0007669"/>
    <property type="project" value="UniProtKB-SubCell"/>
</dbReference>
<evidence type="ECO:0000259" key="11">
    <source>
        <dbReference type="Pfam" id="PF25988"/>
    </source>
</evidence>
<evidence type="ECO:0000256" key="9">
    <source>
        <dbReference type="RuleBase" id="RU365093"/>
    </source>
</evidence>
<protein>
    <recommendedName>
        <fullName evidence="9">Membrane fusion protein (MFP) family protein</fullName>
    </recommendedName>
</protein>
<dbReference type="InterPro" id="IPR050739">
    <property type="entry name" value="MFP"/>
</dbReference>
<dbReference type="AlphaFoldDB" id="A0A2S7EP15"/>
<comment type="caution">
    <text evidence="13">The sequence shown here is derived from an EMBL/GenBank/DDBJ whole genome shotgun (WGS) entry which is preliminary data.</text>
</comment>
<evidence type="ECO:0000256" key="8">
    <source>
        <dbReference type="ARBA" id="ARBA00023136"/>
    </source>
</evidence>
<evidence type="ECO:0000256" key="6">
    <source>
        <dbReference type="ARBA" id="ARBA00022692"/>
    </source>
</evidence>
<sequence length="473" mass="52224">MKQAVEAAREFLGRYGQVFKVAWSVRDTLDPPRRTEDELAFLPAHLELTDTPVSPTARWTMRLIIAFFCVALLWAVFGQLDIVAVAPGKTVVGSRTKVIQPAETAVVKRILVQDGQIVKRGQLLIELDATGTGADYAKAGDALVNARMAMLRLAAVAEALQAGKPPSMQTDASLPVDRFRTEQQLALSQFEAYQAKRHNLQAAISQRRAEIQTVQSLIGPLAESAKIATSRSQDYAKLVEGRYVGRHDYLLREQERIAAERDLASQRSRLQETTSALKGAQEELLMLTADTLQQTLDGLRQAHEQVQQFAPEVAKTEQRDRLMQLRAPVDGTVQQLAMHTVGGVVTPAQALLAVVPSEEALEVEATVLNKDIGFVRPGQRATVKVESFPYTRYGYLEGTVQSVSHDAAQDEKMGLVFPTRVKLSDPTLMIDGVKVALTPGMNLSIEIKTGRRRVIDYLLSPLHQHGHEALRER</sequence>
<gene>
    <name evidence="13" type="ORF">XhyaCFBP1156_20600</name>
</gene>
<keyword evidence="14" id="KW-1185">Reference proteome</keyword>
<dbReference type="GO" id="GO:0015031">
    <property type="term" value="P:protein transport"/>
    <property type="evidence" value="ECO:0007669"/>
    <property type="project" value="InterPro"/>
</dbReference>
<dbReference type="Gene3D" id="2.40.50.100">
    <property type="match status" value="1"/>
</dbReference>
<dbReference type="Pfam" id="PF26002">
    <property type="entry name" value="Beta-barrel_AprE"/>
    <property type="match status" value="1"/>
</dbReference>
<keyword evidence="3 9" id="KW-0813">Transport</keyword>
<dbReference type="PANTHER" id="PTHR30386:SF27">
    <property type="entry name" value="MEMBRANE FUSION PROTEIN (MFP) FAMILY PROTEIN"/>
    <property type="match status" value="1"/>
</dbReference>
<dbReference type="PRINTS" id="PR01490">
    <property type="entry name" value="RTXTOXIND"/>
</dbReference>
<name>A0A2S7EP15_9XANT</name>
<keyword evidence="6 9" id="KW-0812">Transmembrane</keyword>
<keyword evidence="8 9" id="KW-0472">Membrane</keyword>
<keyword evidence="7 9" id="KW-1133">Transmembrane helix</keyword>
<keyword evidence="10" id="KW-0175">Coiled coil</keyword>
<dbReference type="InterPro" id="IPR010129">
    <property type="entry name" value="T1SS_HlyD"/>
</dbReference>
<dbReference type="NCBIfam" id="TIGR01843">
    <property type="entry name" value="type_I_hlyD"/>
    <property type="match status" value="1"/>
</dbReference>
<comment type="subcellular location">
    <subcellularLocation>
        <location evidence="1 9">Cell inner membrane</location>
        <topology evidence="1 9">Single-pass membrane protein</topology>
    </subcellularLocation>
</comment>
<evidence type="ECO:0000256" key="5">
    <source>
        <dbReference type="ARBA" id="ARBA00022519"/>
    </source>
</evidence>
<evidence type="ECO:0000256" key="3">
    <source>
        <dbReference type="ARBA" id="ARBA00022448"/>
    </source>
</evidence>
<evidence type="ECO:0000256" key="4">
    <source>
        <dbReference type="ARBA" id="ARBA00022475"/>
    </source>
</evidence>
<feature type="transmembrane region" description="Helical" evidence="9">
    <location>
        <begin position="63"/>
        <end position="86"/>
    </location>
</feature>
<keyword evidence="5 9" id="KW-0997">Cell inner membrane</keyword>
<reference evidence="14" key="1">
    <citation type="submission" date="2016-08" db="EMBL/GenBank/DDBJ databases">
        <authorList>
            <person name="Merda D."/>
            <person name="Briand M."/>
            <person name="Taghouti G."/>
            <person name="Carrere S."/>
            <person name="Gouzy J."/>
            <person name="Portier P."/>
            <person name="Jacques M.-A."/>
            <person name="Fischer-Le Saux M."/>
        </authorList>
    </citation>
    <scope>NUCLEOTIDE SEQUENCE [LARGE SCALE GENOMIC DNA]</scope>
    <source>
        <strain evidence="14">CFBP1156</strain>
    </source>
</reference>
<dbReference type="Proteomes" id="UP000238261">
    <property type="component" value="Unassembled WGS sequence"/>
</dbReference>
<evidence type="ECO:0000313" key="14">
    <source>
        <dbReference type="Proteomes" id="UP000238261"/>
    </source>
</evidence>
<feature type="coiled-coil region" evidence="10">
    <location>
        <begin position="263"/>
        <end position="290"/>
    </location>
</feature>
<evidence type="ECO:0000256" key="7">
    <source>
        <dbReference type="ARBA" id="ARBA00022989"/>
    </source>
</evidence>